<accession>A4U4G9</accession>
<dbReference type="RefSeq" id="WP_106001174.1">
    <property type="nucleotide sequence ID" value="NZ_CP027527.1"/>
</dbReference>
<protein>
    <submittedName>
        <fullName evidence="1">Uncharacterized protein</fullName>
    </submittedName>
</protein>
<evidence type="ECO:0000313" key="1">
    <source>
        <dbReference type="EMBL" id="CAM77776.1"/>
    </source>
</evidence>
<name>A4U4G9_9PROT</name>
<dbReference type="EMBL" id="CU459003">
    <property type="protein sequence ID" value="CAM77776.1"/>
    <property type="molecule type" value="Genomic_DNA"/>
</dbReference>
<proteinExistence type="predicted"/>
<reference evidence="1" key="1">
    <citation type="journal article" date="2007" name="J. Bacteriol.">
        <title>Comparative genome analysis of four magnetotactic bacteria reveals a complex set of group-specific genes implicated in magnetosome biomineralization and function.</title>
        <authorList>
            <person name="Richter M."/>
            <person name="Kube M."/>
            <person name="Bazylinski D.A."/>
            <person name="Lombardot T."/>
            <person name="Gloeckner F.O."/>
            <person name="Reinhardt R."/>
            <person name="Schueler D."/>
        </authorList>
    </citation>
    <scope>NUCLEOTIDE SEQUENCE</scope>
    <source>
        <strain evidence="1">MSR-1</strain>
    </source>
</reference>
<gene>
    <name evidence="1" type="ORF">MGR_3844</name>
</gene>
<sequence>MARHDDVEYMSRQLVTIILRNPRWHHGLDDLCRSLHADAAHAQPRRVMMAVAARAETILRHIAQGDHVSIGRLYFDVLPALPHPLTQAVITALEQPEGALRLLRESGFTPSLRKDGNGTSFIEIEIPDASKSVCTATSDAIIAAMGEMGEAPVGELRTIH</sequence>
<dbReference type="AlphaFoldDB" id="A4U4G9"/>
<organism evidence="1">
    <name type="scientific">Magnetospirillum gryphiswaldense</name>
    <dbReference type="NCBI Taxonomy" id="55518"/>
    <lineage>
        <taxon>Bacteria</taxon>
        <taxon>Pseudomonadati</taxon>
        <taxon>Pseudomonadota</taxon>
        <taxon>Alphaproteobacteria</taxon>
        <taxon>Rhodospirillales</taxon>
        <taxon>Rhodospirillaceae</taxon>
        <taxon>Magnetospirillum</taxon>
    </lineage>
</organism>